<comment type="caution">
    <text evidence="2">The sequence shown here is derived from an EMBL/GenBank/DDBJ whole genome shotgun (WGS) entry which is preliminary data.</text>
</comment>
<keyword evidence="1" id="KW-1133">Transmembrane helix</keyword>
<proteinExistence type="predicted"/>
<sequence>MNLLIIRLIIFAVLFWAGLKLYRLYRQWRLDQDDASRPRTIDDGRMVRCAYCRVHLPESDAIRRDALWFCNESHHARFLEEQQPKG</sequence>
<dbReference type="Proteomes" id="UP001319883">
    <property type="component" value="Unassembled WGS sequence"/>
</dbReference>
<protein>
    <recommendedName>
        <fullName evidence="4">MYND finger</fullName>
    </recommendedName>
</protein>
<accession>A0ABS7WWN5</accession>
<keyword evidence="1" id="KW-0812">Transmembrane</keyword>
<reference evidence="2 3" key="1">
    <citation type="submission" date="2021-05" db="EMBL/GenBank/DDBJ databases">
        <title>Petroleum and Energy Research Collection (APPE): ex situ preservation of microbial diversity associated with the oil industry and exploitation of its biotechnological potential.</title>
        <authorList>
            <person name="Paixao C.T.M."/>
            <person name="Gomes M.B."/>
            <person name="Oliveira V.M."/>
        </authorList>
    </citation>
    <scope>NUCLEOTIDE SEQUENCE [LARGE SCALE GENOMIC DNA]</scope>
    <source>
        <strain evidence="2 3">LIT2</strain>
    </source>
</reference>
<dbReference type="EMBL" id="JAGXFD010000001">
    <property type="protein sequence ID" value="MBZ9566579.1"/>
    <property type="molecule type" value="Genomic_DNA"/>
</dbReference>
<keyword evidence="1" id="KW-0472">Membrane</keyword>
<name>A0ABS7WWN5_9GAMM</name>
<dbReference type="InterPro" id="IPR049708">
    <property type="entry name" value="PP0621-like"/>
</dbReference>
<evidence type="ECO:0000256" key="1">
    <source>
        <dbReference type="SAM" id="Phobius"/>
    </source>
</evidence>
<feature type="transmembrane region" description="Helical" evidence="1">
    <location>
        <begin position="6"/>
        <end position="22"/>
    </location>
</feature>
<evidence type="ECO:0000313" key="2">
    <source>
        <dbReference type="EMBL" id="MBZ9566579.1"/>
    </source>
</evidence>
<evidence type="ECO:0000313" key="3">
    <source>
        <dbReference type="Proteomes" id="UP001319883"/>
    </source>
</evidence>
<evidence type="ECO:0008006" key="4">
    <source>
        <dbReference type="Google" id="ProtNLM"/>
    </source>
</evidence>
<organism evidence="2 3">
    <name type="scientific">Modicisalibacter tunisiensis</name>
    <dbReference type="NCBI Taxonomy" id="390637"/>
    <lineage>
        <taxon>Bacteria</taxon>
        <taxon>Pseudomonadati</taxon>
        <taxon>Pseudomonadota</taxon>
        <taxon>Gammaproteobacteria</taxon>
        <taxon>Oceanospirillales</taxon>
        <taxon>Halomonadaceae</taxon>
        <taxon>Modicisalibacter</taxon>
    </lineage>
</organism>
<dbReference type="RefSeq" id="WP_163650597.1">
    <property type="nucleotide sequence ID" value="NZ_JAGXFD010000001.1"/>
</dbReference>
<dbReference type="NCBIfam" id="NF041023">
    <property type="entry name" value="PP0621_fam"/>
    <property type="match status" value="1"/>
</dbReference>
<keyword evidence="3" id="KW-1185">Reference proteome</keyword>
<gene>
    <name evidence="2" type="ORF">KGQ91_02610</name>
</gene>